<evidence type="ECO:0000256" key="4">
    <source>
        <dbReference type="ARBA" id="ARBA00023136"/>
    </source>
</evidence>
<reference evidence="7" key="2">
    <citation type="submission" date="2022-06" db="UniProtKB">
        <authorList>
            <consortium name="EnsemblMetazoa"/>
        </authorList>
    </citation>
    <scope>IDENTIFICATION</scope>
</reference>
<feature type="transmembrane region" description="Helical" evidence="5">
    <location>
        <begin position="273"/>
        <end position="295"/>
    </location>
</feature>
<dbReference type="InterPro" id="IPR036259">
    <property type="entry name" value="MFS_trans_sf"/>
</dbReference>
<feature type="domain" description="Major facilitator superfamily (MFS) profile" evidence="6">
    <location>
        <begin position="27"/>
        <end position="457"/>
    </location>
</feature>
<dbReference type="AlphaFoldDB" id="A0A8R1W2Y3"/>
<dbReference type="SUPFAM" id="SSF103473">
    <property type="entry name" value="MFS general substrate transporter"/>
    <property type="match status" value="1"/>
</dbReference>
<dbReference type="OrthoDB" id="6610356at2759"/>
<dbReference type="Pfam" id="PF00083">
    <property type="entry name" value="Sugar_tr"/>
    <property type="match status" value="1"/>
</dbReference>
<feature type="transmembrane region" description="Helical" evidence="5">
    <location>
        <begin position="307"/>
        <end position="327"/>
    </location>
</feature>
<keyword evidence="2 5" id="KW-0812">Transmembrane</keyword>
<evidence type="ECO:0000256" key="5">
    <source>
        <dbReference type="SAM" id="Phobius"/>
    </source>
</evidence>
<evidence type="ECO:0000256" key="1">
    <source>
        <dbReference type="ARBA" id="ARBA00004141"/>
    </source>
</evidence>
<dbReference type="Gene3D" id="1.20.1250.20">
    <property type="entry name" value="MFS general substrate transporter like domains"/>
    <property type="match status" value="1"/>
</dbReference>
<dbReference type="GO" id="GO:0016020">
    <property type="term" value="C:membrane"/>
    <property type="evidence" value="ECO:0007669"/>
    <property type="project" value="UniProtKB-SubCell"/>
</dbReference>
<feature type="transmembrane region" description="Helical" evidence="5">
    <location>
        <begin position="402"/>
        <end position="422"/>
    </location>
</feature>
<feature type="transmembrane region" description="Helical" evidence="5">
    <location>
        <begin position="334"/>
        <end position="354"/>
    </location>
</feature>
<dbReference type="KEGG" id="api:100159380"/>
<dbReference type="EnsemblMetazoa" id="XM_001951160.5">
    <property type="protein sequence ID" value="XP_001951195.1"/>
    <property type="gene ID" value="LOC100159380"/>
</dbReference>
<proteinExistence type="predicted"/>
<feature type="transmembrane region" description="Helical" evidence="5">
    <location>
        <begin position="158"/>
        <end position="174"/>
    </location>
</feature>
<evidence type="ECO:0000256" key="3">
    <source>
        <dbReference type="ARBA" id="ARBA00022989"/>
    </source>
</evidence>
<organism evidence="7 8">
    <name type="scientific">Acyrthosiphon pisum</name>
    <name type="common">Pea aphid</name>
    <dbReference type="NCBI Taxonomy" id="7029"/>
    <lineage>
        <taxon>Eukaryota</taxon>
        <taxon>Metazoa</taxon>
        <taxon>Ecdysozoa</taxon>
        <taxon>Arthropoda</taxon>
        <taxon>Hexapoda</taxon>
        <taxon>Insecta</taxon>
        <taxon>Pterygota</taxon>
        <taxon>Neoptera</taxon>
        <taxon>Paraneoptera</taxon>
        <taxon>Hemiptera</taxon>
        <taxon>Sternorrhyncha</taxon>
        <taxon>Aphidomorpha</taxon>
        <taxon>Aphidoidea</taxon>
        <taxon>Aphididae</taxon>
        <taxon>Macrosiphini</taxon>
        <taxon>Acyrthosiphon</taxon>
    </lineage>
</organism>
<dbReference type="PANTHER" id="PTHR48021:SF39">
    <property type="entry name" value="MAJOR FACILITATOR SUPERFAMILY (MFS) PROFILE DOMAIN-CONTAINING PROTEIN"/>
    <property type="match status" value="1"/>
</dbReference>
<evidence type="ECO:0000259" key="6">
    <source>
        <dbReference type="PROSITE" id="PS50850"/>
    </source>
</evidence>
<protein>
    <recommendedName>
        <fullName evidence="6">Major facilitator superfamily (MFS) profile domain-containing protein</fullName>
    </recommendedName>
</protein>
<accession>A0A8R1W2Y3</accession>
<comment type="subcellular location">
    <subcellularLocation>
        <location evidence="1">Membrane</location>
        <topology evidence="1">Multi-pass membrane protein</topology>
    </subcellularLocation>
</comment>
<evidence type="ECO:0000313" key="7">
    <source>
        <dbReference type="EnsemblMetazoa" id="XP_001951195.1"/>
    </source>
</evidence>
<dbReference type="GeneID" id="100159380"/>
<feature type="transmembrane region" description="Helical" evidence="5">
    <location>
        <begin position="434"/>
        <end position="453"/>
    </location>
</feature>
<feature type="transmembrane region" description="Helical" evidence="5">
    <location>
        <begin position="366"/>
        <end position="390"/>
    </location>
</feature>
<dbReference type="GO" id="GO:0022857">
    <property type="term" value="F:transmembrane transporter activity"/>
    <property type="evidence" value="ECO:0007669"/>
    <property type="project" value="InterPro"/>
</dbReference>
<feature type="transmembrane region" description="Helical" evidence="5">
    <location>
        <begin position="180"/>
        <end position="206"/>
    </location>
</feature>
<evidence type="ECO:0000313" key="8">
    <source>
        <dbReference type="Proteomes" id="UP000007819"/>
    </source>
</evidence>
<dbReference type="PANTHER" id="PTHR48021">
    <property type="match status" value="1"/>
</dbReference>
<keyword evidence="3 5" id="KW-1133">Transmembrane helix</keyword>
<evidence type="ECO:0000256" key="2">
    <source>
        <dbReference type="ARBA" id="ARBA00022692"/>
    </source>
</evidence>
<name>A0A8R1W2Y3_ACYPI</name>
<dbReference type="InterPro" id="IPR020846">
    <property type="entry name" value="MFS_dom"/>
</dbReference>
<keyword evidence="4 5" id="KW-0472">Membrane</keyword>
<dbReference type="PROSITE" id="PS50850">
    <property type="entry name" value="MFS"/>
    <property type="match status" value="1"/>
</dbReference>
<sequence>MEEKNKYDYGIKSTLAQCWAISGPWLLQIDLGIQVITSTIVIGVLENNTLNDKNEFLTITSEEASWFGSLQYLFTPLGNVLSLLLLDRLGHRECMILTNIPGLVAQIILYYAKNVEMLYASSSLMALSMGLLNAPCLGYTGEVCEPKLRGTLTSSMNIFYYMGTIILTMMYSITKQWRLTVILGTVFPILTIIIILTTPESPIWLLTNGKHSKANRNLRRLRGKVSHEKCENEFQEMIKYSVPAKSDEPNDKNDTNAWKQLLKPEVLRPFRLMMLYFFFKNLFSVLPLLPYLVSIFNKFAAPVNVEWTISFTMSLCMAGSVMAVFLIRTLGKRLLTLFSLSVCSVCYIMIGLIGVNWTNAEPLKSWIVLILFLINNLSASAGLMPIAWTLLSEIFPAKSKNIASNLSTVTFFVITFCMTKYYPDYSNLVEFYNVFTINGIIGIFGCIYFYFCLPETENKTLQEISEFFK</sequence>
<dbReference type="InterPro" id="IPR005828">
    <property type="entry name" value="MFS_sugar_transport-like"/>
</dbReference>
<keyword evidence="8" id="KW-1185">Reference proteome</keyword>
<reference evidence="8" key="1">
    <citation type="submission" date="2010-06" db="EMBL/GenBank/DDBJ databases">
        <authorList>
            <person name="Jiang H."/>
            <person name="Abraham K."/>
            <person name="Ali S."/>
            <person name="Alsbrooks S.L."/>
            <person name="Anim B.N."/>
            <person name="Anosike U.S."/>
            <person name="Attaway T."/>
            <person name="Bandaranaike D.P."/>
            <person name="Battles P.K."/>
            <person name="Bell S.N."/>
            <person name="Bell A.V."/>
            <person name="Beltran B."/>
            <person name="Bickham C."/>
            <person name="Bustamante Y."/>
            <person name="Caleb T."/>
            <person name="Canada A."/>
            <person name="Cardenas V."/>
            <person name="Carter K."/>
            <person name="Chacko J."/>
            <person name="Chandrabose M.N."/>
            <person name="Chavez D."/>
            <person name="Chavez A."/>
            <person name="Chen L."/>
            <person name="Chu H.-S."/>
            <person name="Claassen K.J."/>
            <person name="Cockrell R."/>
            <person name="Collins M."/>
            <person name="Cooper J.A."/>
            <person name="Cree A."/>
            <person name="Curry S.M."/>
            <person name="Da Y."/>
            <person name="Dao M.D."/>
            <person name="Das B."/>
            <person name="Davila M.-L."/>
            <person name="Davy-Carroll L."/>
            <person name="Denson S."/>
            <person name="Dinh H."/>
            <person name="Ebong V.E."/>
            <person name="Edwards J.R."/>
            <person name="Egan A."/>
            <person name="El-Daye J."/>
            <person name="Escobedo L."/>
            <person name="Fernandez S."/>
            <person name="Fernando P.R."/>
            <person name="Flagg N."/>
            <person name="Forbes L.D."/>
            <person name="Fowler R.G."/>
            <person name="Fu Q."/>
            <person name="Gabisi R.A."/>
            <person name="Ganer J."/>
            <person name="Garbino Pronczuk A."/>
            <person name="Garcia R.M."/>
            <person name="Garner T."/>
            <person name="Garrett T.E."/>
            <person name="Gonzalez D.A."/>
            <person name="Hamid H."/>
            <person name="Hawkins E.S."/>
            <person name="Hirani K."/>
            <person name="Hogues M.E."/>
            <person name="Hollins B."/>
            <person name="Hsiao C.-H."/>
            <person name="Jabil R."/>
            <person name="James M.L."/>
            <person name="Jhangiani S.N."/>
            <person name="Johnson B."/>
            <person name="Johnson Q."/>
            <person name="Joshi V."/>
            <person name="Kalu J.B."/>
            <person name="Kam C."/>
            <person name="Kashfia A."/>
            <person name="Keebler J."/>
            <person name="Kisamo H."/>
            <person name="Kovar C.L."/>
            <person name="Lago L.A."/>
            <person name="Lai C.-Y."/>
            <person name="Laidlaw J."/>
            <person name="Lara F."/>
            <person name="Le T.-K."/>
            <person name="Lee S.L."/>
            <person name="Legall F.H."/>
            <person name="Lemon S.J."/>
            <person name="Lewis L.R."/>
            <person name="Li B."/>
            <person name="Liu Y."/>
            <person name="Liu Y.-S."/>
            <person name="Lopez J."/>
            <person name="Lozado R.J."/>
            <person name="Lu J."/>
            <person name="Madu R.C."/>
            <person name="Maheshwari M."/>
            <person name="Maheshwari R."/>
            <person name="Malloy K."/>
            <person name="Martinez E."/>
            <person name="Mathew T."/>
            <person name="Mercado I.C."/>
            <person name="Mercado C."/>
            <person name="Meyer B."/>
            <person name="Montgomery K."/>
            <person name="Morgan M.B."/>
            <person name="Munidasa M."/>
            <person name="Nazareth L.V."/>
            <person name="Nelson J."/>
            <person name="Ng B.M."/>
            <person name="Nguyen N.B."/>
            <person name="Nguyen P.Q."/>
            <person name="Nguyen T."/>
            <person name="Obregon M."/>
            <person name="Okwuonu G.O."/>
            <person name="Onwere C.G."/>
            <person name="Orozco G."/>
            <person name="Parra A."/>
            <person name="Patel S."/>
            <person name="Patil S."/>
            <person name="Perez A."/>
            <person name="Perez Y."/>
            <person name="Pham C."/>
            <person name="Primus E.L."/>
            <person name="Pu L.-L."/>
            <person name="Puazo M."/>
            <person name="Qin X."/>
            <person name="Quiroz J.B."/>
            <person name="Reese J."/>
            <person name="Richards S."/>
            <person name="Rives C.M."/>
            <person name="Robberts R."/>
            <person name="Ruiz S.J."/>
            <person name="Ruiz M.J."/>
            <person name="Santibanez J."/>
            <person name="Schneider B.W."/>
            <person name="Sisson I."/>
            <person name="Smith M."/>
            <person name="Sodergren E."/>
            <person name="Song X.-Z."/>
            <person name="Song B.B."/>
            <person name="Summersgill H."/>
            <person name="Thelus R."/>
            <person name="Thornton R.D."/>
            <person name="Trejos Z.Y."/>
            <person name="Usmani K."/>
            <person name="Vattathil S."/>
            <person name="Villasana D."/>
            <person name="Walker D.L."/>
            <person name="Wang S."/>
            <person name="Wang K."/>
            <person name="White C.S."/>
            <person name="Williams A.C."/>
            <person name="Williamson J."/>
            <person name="Wilson K."/>
            <person name="Woghiren I.O."/>
            <person name="Woodworth J.R."/>
            <person name="Worley K.C."/>
            <person name="Wright R.A."/>
            <person name="Wu W."/>
            <person name="Young L."/>
            <person name="Zhang L."/>
            <person name="Zhang J."/>
            <person name="Zhu Y."/>
            <person name="Muzny D.M."/>
            <person name="Weinstock G."/>
            <person name="Gibbs R.A."/>
        </authorList>
    </citation>
    <scope>NUCLEOTIDE SEQUENCE [LARGE SCALE GENOMIC DNA]</scope>
    <source>
        <strain evidence="8">LSR1</strain>
    </source>
</reference>
<dbReference type="RefSeq" id="XP_001951195.1">
    <property type="nucleotide sequence ID" value="XM_001951160.4"/>
</dbReference>
<dbReference type="InterPro" id="IPR050549">
    <property type="entry name" value="MFS_Trehalose_Transporter"/>
</dbReference>
<dbReference type="Proteomes" id="UP000007819">
    <property type="component" value="Chromosome A2"/>
</dbReference>